<feature type="compositionally biased region" description="Basic and acidic residues" evidence="1">
    <location>
        <begin position="153"/>
        <end position="164"/>
    </location>
</feature>
<sequence length="330" mass="36016" precursor="true">MQSISMAKPCLVAVFVFSASHCPLVAQVATRVTRVDSPAIATLQECSYMNEEMAALVNGELAMAIYYLEGKSYKAELAFDRQIRLSNGDRVHSYKDKDSEFWIAFSQIGRNIVGYSGRRYFLYHSFDNKIFNQWLTTSGTQKHPASLRTLEKLGERSGTGDRESIGGGSSRGINADDFPMTTPTVIDTSGNAEVKVRAKLSLRSEGGYLELFLETKKGGYGGTAHGDGYVMILDEYGNNIWQMPAPERLTVGADASGAARKKNVRAINVPQAALQFGKSIAVVAHVQTNDGLWSSTDDFIQTLREIRKVASEAKEMAGEAYAIYSMGAGG</sequence>
<reference evidence="3 4" key="1">
    <citation type="submission" date="2019-08" db="EMBL/GenBank/DDBJ databases">
        <title>Deep-cultivation of Planctomycetes and their phenomic and genomic characterization uncovers novel biology.</title>
        <authorList>
            <person name="Wiegand S."/>
            <person name="Jogler M."/>
            <person name="Boedeker C."/>
            <person name="Pinto D."/>
            <person name="Vollmers J."/>
            <person name="Rivas-Marin E."/>
            <person name="Kohn T."/>
            <person name="Peeters S.H."/>
            <person name="Heuer A."/>
            <person name="Rast P."/>
            <person name="Oberbeckmann S."/>
            <person name="Bunk B."/>
            <person name="Jeske O."/>
            <person name="Meyerdierks A."/>
            <person name="Storesund J.E."/>
            <person name="Kallscheuer N."/>
            <person name="Luecker S."/>
            <person name="Lage O.M."/>
            <person name="Pohl T."/>
            <person name="Merkel B.J."/>
            <person name="Hornburger P."/>
            <person name="Mueller R.-W."/>
            <person name="Bruemmer F."/>
            <person name="Labrenz M."/>
            <person name="Spormann A.M."/>
            <person name="Op Den Camp H."/>
            <person name="Overmann J."/>
            <person name="Amann R."/>
            <person name="Jetten M.S.M."/>
            <person name="Mascher T."/>
            <person name="Medema M.H."/>
            <person name="Devos D.P."/>
            <person name="Kaster A.-K."/>
            <person name="Ovreas L."/>
            <person name="Rohde M."/>
            <person name="Galperin M.Y."/>
            <person name="Jogler C."/>
        </authorList>
    </citation>
    <scope>NUCLEOTIDE SEQUENCE [LARGE SCALE GENOMIC DNA]</scope>
    <source>
        <strain evidence="3 4">LF1</strain>
    </source>
</reference>
<feature type="chain" id="PRO_5022737545" evidence="2">
    <location>
        <begin position="27"/>
        <end position="330"/>
    </location>
</feature>
<feature type="signal peptide" evidence="2">
    <location>
        <begin position="1"/>
        <end position="26"/>
    </location>
</feature>
<accession>A0A5B1CHE4</accession>
<dbReference type="RefSeq" id="WP_149752659.1">
    <property type="nucleotide sequence ID" value="NZ_LWSK01000096.1"/>
</dbReference>
<proteinExistence type="predicted"/>
<comment type="caution">
    <text evidence="3">The sequence shown here is derived from an EMBL/GenBank/DDBJ whole genome shotgun (WGS) entry which is preliminary data.</text>
</comment>
<evidence type="ECO:0000313" key="3">
    <source>
        <dbReference type="EMBL" id="KAA1258943.1"/>
    </source>
</evidence>
<keyword evidence="2" id="KW-0732">Signal</keyword>
<evidence type="ECO:0000256" key="1">
    <source>
        <dbReference type="SAM" id="MobiDB-lite"/>
    </source>
</evidence>
<organism evidence="3 4">
    <name type="scientific">Rubripirellula obstinata</name>
    <dbReference type="NCBI Taxonomy" id="406547"/>
    <lineage>
        <taxon>Bacteria</taxon>
        <taxon>Pseudomonadati</taxon>
        <taxon>Planctomycetota</taxon>
        <taxon>Planctomycetia</taxon>
        <taxon>Pirellulales</taxon>
        <taxon>Pirellulaceae</taxon>
        <taxon>Rubripirellula</taxon>
    </lineage>
</organism>
<protein>
    <submittedName>
        <fullName evidence="3">Uncharacterized protein</fullName>
    </submittedName>
</protein>
<evidence type="ECO:0000256" key="2">
    <source>
        <dbReference type="SAM" id="SignalP"/>
    </source>
</evidence>
<keyword evidence="4" id="KW-1185">Reference proteome</keyword>
<evidence type="ECO:0000313" key="4">
    <source>
        <dbReference type="Proteomes" id="UP000322699"/>
    </source>
</evidence>
<dbReference type="Proteomes" id="UP000322699">
    <property type="component" value="Unassembled WGS sequence"/>
</dbReference>
<dbReference type="AlphaFoldDB" id="A0A5B1CHE4"/>
<name>A0A5B1CHE4_9BACT</name>
<dbReference type="EMBL" id="VRLW01000001">
    <property type="protein sequence ID" value="KAA1258943.1"/>
    <property type="molecule type" value="Genomic_DNA"/>
</dbReference>
<feature type="region of interest" description="Disordered" evidence="1">
    <location>
        <begin position="153"/>
        <end position="178"/>
    </location>
</feature>
<gene>
    <name evidence="3" type="ORF">LF1_14670</name>
</gene>